<reference evidence="2 3" key="1">
    <citation type="submission" date="2015-09" db="EMBL/GenBank/DDBJ databases">
        <title>Atta colombica WGS genome.</title>
        <authorList>
            <person name="Nygaard S."/>
            <person name="Hu H."/>
            <person name="Boomsma J."/>
            <person name="Zhang G."/>
        </authorList>
    </citation>
    <scope>NUCLEOTIDE SEQUENCE [LARGE SCALE GENOMIC DNA]</scope>
    <source>
        <strain evidence="2">Treedump-2</strain>
        <tissue evidence="2">Whole body</tissue>
    </source>
</reference>
<evidence type="ECO:0000256" key="1">
    <source>
        <dbReference type="SAM" id="MobiDB-lite"/>
    </source>
</evidence>
<protein>
    <submittedName>
        <fullName evidence="2">Uncharacterized protein</fullName>
    </submittedName>
</protein>
<feature type="compositionally biased region" description="Basic and acidic residues" evidence="1">
    <location>
        <begin position="140"/>
        <end position="152"/>
    </location>
</feature>
<gene>
    <name evidence="2" type="ORF">ALC53_07815</name>
</gene>
<proteinExistence type="predicted"/>
<sequence length="176" mass="19790">MQQNLKSFSPPPPAIPKGESDLRARGLKSGYLRYQAFDAETGVTTSAARHEKRRGEARRGKARRGGAKRDEARRGEERRGKETRSRDNSRVNLPRVTVALARTRISDKCVPVRAPISRGLVGDTRARTDRISSRIPARFSPRDRSAEKDSKSERKRKREKERGVLLSIIIAVPAHV</sequence>
<dbReference type="Proteomes" id="UP000078540">
    <property type="component" value="Unassembled WGS sequence"/>
</dbReference>
<feature type="region of interest" description="Disordered" evidence="1">
    <location>
        <begin position="1"/>
        <end position="22"/>
    </location>
</feature>
<accession>A0A195BB92</accession>
<feature type="compositionally biased region" description="Basic and acidic residues" evidence="1">
    <location>
        <begin position="67"/>
        <end position="89"/>
    </location>
</feature>
<dbReference type="AlphaFoldDB" id="A0A195BB92"/>
<keyword evidence="3" id="KW-1185">Reference proteome</keyword>
<dbReference type="EMBL" id="KQ976529">
    <property type="protein sequence ID" value="KYM81821.1"/>
    <property type="molecule type" value="Genomic_DNA"/>
</dbReference>
<organism evidence="2 3">
    <name type="scientific">Atta colombica</name>
    <dbReference type="NCBI Taxonomy" id="520822"/>
    <lineage>
        <taxon>Eukaryota</taxon>
        <taxon>Metazoa</taxon>
        <taxon>Ecdysozoa</taxon>
        <taxon>Arthropoda</taxon>
        <taxon>Hexapoda</taxon>
        <taxon>Insecta</taxon>
        <taxon>Pterygota</taxon>
        <taxon>Neoptera</taxon>
        <taxon>Endopterygota</taxon>
        <taxon>Hymenoptera</taxon>
        <taxon>Apocrita</taxon>
        <taxon>Aculeata</taxon>
        <taxon>Formicoidea</taxon>
        <taxon>Formicidae</taxon>
        <taxon>Myrmicinae</taxon>
        <taxon>Atta</taxon>
    </lineage>
</organism>
<evidence type="ECO:0000313" key="2">
    <source>
        <dbReference type="EMBL" id="KYM81821.1"/>
    </source>
</evidence>
<feature type="region of interest" description="Disordered" evidence="1">
    <location>
        <begin position="38"/>
        <end position="92"/>
    </location>
</feature>
<evidence type="ECO:0000313" key="3">
    <source>
        <dbReference type="Proteomes" id="UP000078540"/>
    </source>
</evidence>
<name>A0A195BB92_9HYME</name>
<feature type="region of interest" description="Disordered" evidence="1">
    <location>
        <begin position="122"/>
        <end position="160"/>
    </location>
</feature>